<evidence type="ECO:0000256" key="5">
    <source>
        <dbReference type="SAM" id="MobiDB-lite"/>
    </source>
</evidence>
<dbReference type="SMR" id="A0AA38FPI4"/>
<dbReference type="SUPFAM" id="SSF100920">
    <property type="entry name" value="Heat shock protein 70kD (HSP70), peptide-binding domain"/>
    <property type="match status" value="1"/>
</dbReference>
<evidence type="ECO:0000256" key="3">
    <source>
        <dbReference type="ARBA" id="ARBA00022840"/>
    </source>
</evidence>
<dbReference type="InterPro" id="IPR018181">
    <property type="entry name" value="Heat_shock_70_CS"/>
</dbReference>
<evidence type="ECO:0000256" key="2">
    <source>
        <dbReference type="ARBA" id="ARBA00022741"/>
    </source>
</evidence>
<evidence type="ECO:0000313" key="6">
    <source>
        <dbReference type="EMBL" id="KAH9307619.1"/>
    </source>
</evidence>
<name>A0AA38FPI4_TAXCH</name>
<dbReference type="GO" id="GO:0005788">
    <property type="term" value="C:endoplasmic reticulum lumen"/>
    <property type="evidence" value="ECO:0007669"/>
    <property type="project" value="UniProtKB-SubCell"/>
</dbReference>
<dbReference type="EMBL" id="JAHRHJ020000007">
    <property type="protein sequence ID" value="KAH9307619.1"/>
    <property type="molecule type" value="Genomic_DNA"/>
</dbReference>
<dbReference type="Pfam" id="PF00012">
    <property type="entry name" value="HSP70"/>
    <property type="match status" value="1"/>
</dbReference>
<dbReference type="InterPro" id="IPR013126">
    <property type="entry name" value="Hsp_70_fam"/>
</dbReference>
<dbReference type="OMA" id="KDFRITI"/>
<dbReference type="Gene3D" id="3.30.30.30">
    <property type="match status" value="1"/>
</dbReference>
<dbReference type="FunFam" id="3.90.640.10:FF:000002">
    <property type="entry name" value="Heat shock 70 kDa"/>
    <property type="match status" value="1"/>
</dbReference>
<dbReference type="FunFam" id="3.30.420.40:FF:000026">
    <property type="entry name" value="Heat shock protein 70"/>
    <property type="match status" value="1"/>
</dbReference>
<reference evidence="6 7" key="1">
    <citation type="journal article" date="2021" name="Nat. Plants">
        <title>The Taxus genome provides insights into paclitaxel biosynthesis.</title>
        <authorList>
            <person name="Xiong X."/>
            <person name="Gou J."/>
            <person name="Liao Q."/>
            <person name="Li Y."/>
            <person name="Zhou Q."/>
            <person name="Bi G."/>
            <person name="Li C."/>
            <person name="Du R."/>
            <person name="Wang X."/>
            <person name="Sun T."/>
            <person name="Guo L."/>
            <person name="Liang H."/>
            <person name="Lu P."/>
            <person name="Wu Y."/>
            <person name="Zhang Z."/>
            <person name="Ro D.K."/>
            <person name="Shang Y."/>
            <person name="Huang S."/>
            <person name="Yan J."/>
        </authorList>
    </citation>
    <scope>NUCLEOTIDE SEQUENCE [LARGE SCALE GENOMIC DNA]</scope>
    <source>
        <strain evidence="6">Ta-2019</strain>
    </source>
</reference>
<gene>
    <name evidence="6" type="ORF">KI387_035530</name>
</gene>
<dbReference type="InterPro" id="IPR043129">
    <property type="entry name" value="ATPase_NBD"/>
</dbReference>
<comment type="caution">
    <text evidence="6">The sequence shown here is derived from an EMBL/GenBank/DDBJ whole genome shotgun (WGS) entry which is preliminary data.</text>
</comment>
<dbReference type="SUPFAM" id="SSF53067">
    <property type="entry name" value="Actin-like ATPase domain"/>
    <property type="match status" value="2"/>
</dbReference>
<comment type="subcellular location">
    <subcellularLocation>
        <location evidence="1">Endoplasmic reticulum lumen</location>
    </subcellularLocation>
</comment>
<dbReference type="AlphaFoldDB" id="A0AA38FPI4"/>
<dbReference type="PANTHER" id="PTHR19375">
    <property type="entry name" value="HEAT SHOCK PROTEIN 70KDA"/>
    <property type="match status" value="1"/>
</dbReference>
<keyword evidence="3 4" id="KW-0067">ATP-binding</keyword>
<keyword evidence="2 4" id="KW-0547">Nucleotide-binding</keyword>
<dbReference type="GO" id="GO:0005524">
    <property type="term" value="F:ATP binding"/>
    <property type="evidence" value="ECO:0007669"/>
    <property type="project" value="UniProtKB-KW"/>
</dbReference>
<sequence>MAKQNKAIGIDLGTCNSCVAVYQQKRVHIIENEAGSKTTPSMVAFTSAERLIGEAAKNQFMLNPQNTVFDIKRLIGRRFKDDTVQRDLGLWPFRVVRGKKKKPMVEVEFKGFTRKFSAEEISCMILWKLKKTSETFLKAKVRDAVITVPAYFSDAQRQATRDAATIAGLNVLQIMNEPIAAAIAYGLDNKSNSSSQAKFILVFDLGGGTFDISLLSIKKNVFKVVATDGDSHLGGSDFDNNLVDYCSQKFKQKYNGDISRNPRALRRLLTACERAKKCLSSAMETVIELESLSEDKDFRITITRTQFEELNMELFQKCIKSVDKCLAGAKVLRSEVEDVVLVGGSTRIPKLRQMIQRFFRGKELCNAINPDEAVAYGAAVQAAVLIGHRIDLTVMDVTPLSLGIDVEGDLMDVVVPKNTSIPTRKEVLYTTSLDNQAIINISVFQGERAHVEDNYYLGEFTLSGIPAAPRGEVSIAVCFEIDGSGILKVSAEHKNTGVRSEIVVNSEDVGGLSKEEMERALIDAERFEVEDEEIKKITVKRLDFEKYSYKMRERVRQEKLKGLMDMDEIENIEKYVKEAIEWAEGHDDAECEKLDEKMQELKTICNALVWTSCTDSDDSQGSHSDKEESEVES</sequence>
<evidence type="ECO:0008006" key="8">
    <source>
        <dbReference type="Google" id="ProtNLM"/>
    </source>
</evidence>
<evidence type="ECO:0000256" key="4">
    <source>
        <dbReference type="RuleBase" id="RU003322"/>
    </source>
</evidence>
<dbReference type="Proteomes" id="UP000824469">
    <property type="component" value="Unassembled WGS sequence"/>
</dbReference>
<evidence type="ECO:0000256" key="1">
    <source>
        <dbReference type="ARBA" id="ARBA00004319"/>
    </source>
</evidence>
<dbReference type="PROSITE" id="PS01036">
    <property type="entry name" value="HSP70_3"/>
    <property type="match status" value="1"/>
</dbReference>
<dbReference type="PROSITE" id="PS00329">
    <property type="entry name" value="HSP70_2"/>
    <property type="match status" value="1"/>
</dbReference>
<accession>A0AA38FPI4</accession>
<dbReference type="Gene3D" id="3.30.420.40">
    <property type="match status" value="2"/>
</dbReference>
<proteinExistence type="inferred from homology"/>
<protein>
    <recommendedName>
        <fullName evidence="8">Heat shock protein 70</fullName>
    </recommendedName>
</protein>
<dbReference type="NCBIfam" id="NF001413">
    <property type="entry name" value="PRK00290.1"/>
    <property type="match status" value="1"/>
</dbReference>
<comment type="similarity">
    <text evidence="4">Belongs to the heat shock protein 70 family.</text>
</comment>
<dbReference type="Gene3D" id="2.60.34.10">
    <property type="entry name" value="Substrate Binding Domain Of DNAk, Chain A, domain 1"/>
    <property type="match status" value="1"/>
</dbReference>
<dbReference type="Gene3D" id="3.90.640.10">
    <property type="entry name" value="Actin, Chain A, domain 4"/>
    <property type="match status" value="1"/>
</dbReference>
<organism evidence="6 7">
    <name type="scientific">Taxus chinensis</name>
    <name type="common">Chinese yew</name>
    <name type="synonym">Taxus wallichiana var. chinensis</name>
    <dbReference type="NCBI Taxonomy" id="29808"/>
    <lineage>
        <taxon>Eukaryota</taxon>
        <taxon>Viridiplantae</taxon>
        <taxon>Streptophyta</taxon>
        <taxon>Embryophyta</taxon>
        <taxon>Tracheophyta</taxon>
        <taxon>Spermatophyta</taxon>
        <taxon>Pinopsida</taxon>
        <taxon>Pinidae</taxon>
        <taxon>Conifers II</taxon>
        <taxon>Cupressales</taxon>
        <taxon>Taxaceae</taxon>
        <taxon>Taxus</taxon>
    </lineage>
</organism>
<feature type="region of interest" description="Disordered" evidence="5">
    <location>
        <begin position="614"/>
        <end position="633"/>
    </location>
</feature>
<dbReference type="SUPFAM" id="SSF100934">
    <property type="entry name" value="Heat shock protein 70kD (HSP70), C-terminal subdomain"/>
    <property type="match status" value="1"/>
</dbReference>
<dbReference type="Gene3D" id="1.20.1270.10">
    <property type="match status" value="1"/>
</dbReference>
<dbReference type="FunFam" id="3.30.30.30:FF:000005">
    <property type="entry name" value="Heat shock protein ssb1"/>
    <property type="match status" value="1"/>
</dbReference>
<dbReference type="PRINTS" id="PR00301">
    <property type="entry name" value="HEATSHOCK70"/>
</dbReference>
<dbReference type="InterPro" id="IPR029047">
    <property type="entry name" value="HSP70_peptide-bd_sf"/>
</dbReference>
<dbReference type="InterPro" id="IPR029048">
    <property type="entry name" value="HSP70_C_sf"/>
</dbReference>
<dbReference type="GO" id="GO:0140662">
    <property type="term" value="F:ATP-dependent protein folding chaperone"/>
    <property type="evidence" value="ECO:0007669"/>
    <property type="project" value="InterPro"/>
</dbReference>
<evidence type="ECO:0000313" key="7">
    <source>
        <dbReference type="Proteomes" id="UP000824469"/>
    </source>
</evidence>
<keyword evidence="7" id="KW-1185">Reference proteome</keyword>